<dbReference type="AlphaFoldDB" id="A0A401SUP9"/>
<feature type="compositionally biased region" description="Basic residues" evidence="1">
    <location>
        <begin position="1"/>
        <end position="12"/>
    </location>
</feature>
<reference evidence="2 3" key="1">
    <citation type="journal article" date="2018" name="Nat. Ecol. Evol.">
        <title>Shark genomes provide insights into elasmobranch evolution and the origin of vertebrates.</title>
        <authorList>
            <person name="Hara Y"/>
            <person name="Yamaguchi K"/>
            <person name="Onimaru K"/>
            <person name="Kadota M"/>
            <person name="Koyanagi M"/>
            <person name="Keeley SD"/>
            <person name="Tatsumi K"/>
            <person name="Tanaka K"/>
            <person name="Motone F"/>
            <person name="Kageyama Y"/>
            <person name="Nozu R"/>
            <person name="Adachi N"/>
            <person name="Nishimura O"/>
            <person name="Nakagawa R"/>
            <person name="Tanegashima C"/>
            <person name="Kiyatake I"/>
            <person name="Matsumoto R"/>
            <person name="Murakumo K"/>
            <person name="Nishida K"/>
            <person name="Terakita A"/>
            <person name="Kuratani S"/>
            <person name="Sato K"/>
            <person name="Hyodo S Kuraku.S."/>
        </authorList>
    </citation>
    <scope>NUCLEOTIDE SEQUENCE [LARGE SCALE GENOMIC DNA]</scope>
</reference>
<keyword evidence="3" id="KW-1185">Reference proteome</keyword>
<evidence type="ECO:0000256" key="1">
    <source>
        <dbReference type="SAM" id="MobiDB-lite"/>
    </source>
</evidence>
<name>A0A401SUP9_CHIPU</name>
<evidence type="ECO:0000313" key="3">
    <source>
        <dbReference type="Proteomes" id="UP000287033"/>
    </source>
</evidence>
<organism evidence="2 3">
    <name type="scientific">Chiloscyllium punctatum</name>
    <name type="common">Brownbanded bambooshark</name>
    <name type="synonym">Hemiscyllium punctatum</name>
    <dbReference type="NCBI Taxonomy" id="137246"/>
    <lineage>
        <taxon>Eukaryota</taxon>
        <taxon>Metazoa</taxon>
        <taxon>Chordata</taxon>
        <taxon>Craniata</taxon>
        <taxon>Vertebrata</taxon>
        <taxon>Chondrichthyes</taxon>
        <taxon>Elasmobranchii</taxon>
        <taxon>Galeomorphii</taxon>
        <taxon>Galeoidea</taxon>
        <taxon>Orectolobiformes</taxon>
        <taxon>Hemiscylliidae</taxon>
        <taxon>Chiloscyllium</taxon>
    </lineage>
</organism>
<feature type="region of interest" description="Disordered" evidence="1">
    <location>
        <begin position="1"/>
        <end position="26"/>
    </location>
</feature>
<dbReference type="OrthoDB" id="10367934at2759"/>
<dbReference type="OMA" id="QMVVSFN"/>
<proteinExistence type="predicted"/>
<comment type="caution">
    <text evidence="2">The sequence shown here is derived from an EMBL/GenBank/DDBJ whole genome shotgun (WGS) entry which is preliminary data.</text>
</comment>
<accession>A0A401SUP9</accession>
<sequence length="91" mass="10286">MSLRKKSTKCGRRVWGGPAGDPDPSDIGLAGERQRRLLQHELVNLQQMNLSLQAVLQMVVSFNKIIEEVSQNTHHLTELNGGWSTFFRAQK</sequence>
<protein>
    <submittedName>
        <fullName evidence="2">Uncharacterized protein</fullName>
    </submittedName>
</protein>
<evidence type="ECO:0000313" key="2">
    <source>
        <dbReference type="EMBL" id="GCC34112.1"/>
    </source>
</evidence>
<gene>
    <name evidence="2" type="ORF">chiPu_0012585</name>
</gene>
<dbReference type="Proteomes" id="UP000287033">
    <property type="component" value="Unassembled WGS sequence"/>
</dbReference>
<dbReference type="EMBL" id="BEZZ01000570">
    <property type="protein sequence ID" value="GCC34112.1"/>
    <property type="molecule type" value="Genomic_DNA"/>
</dbReference>